<evidence type="ECO:0000313" key="2">
    <source>
        <dbReference type="Proteomes" id="UP000238007"/>
    </source>
</evidence>
<sequence length="45" mass="5169">MTFQTNNTLITNREMIIELAKVAVREIFLLPATVVRAVRRIAAKR</sequence>
<proteinExistence type="predicted"/>
<dbReference type="EMBL" id="PVTP01000002">
    <property type="protein sequence ID" value="PRY79460.1"/>
    <property type="molecule type" value="Genomic_DNA"/>
</dbReference>
<reference evidence="1 2" key="1">
    <citation type="submission" date="2018-03" db="EMBL/GenBank/DDBJ databases">
        <title>Genomic Encyclopedia of Archaeal and Bacterial Type Strains, Phase II (KMG-II): from individual species to whole genera.</title>
        <authorList>
            <person name="Goeker M."/>
        </authorList>
    </citation>
    <scope>NUCLEOTIDE SEQUENCE [LARGE SCALE GENOMIC DNA]</scope>
    <source>
        <strain evidence="1 2">DSM 101533</strain>
    </source>
</reference>
<keyword evidence="2" id="KW-1185">Reference proteome</keyword>
<dbReference type="AlphaFoldDB" id="A0A2T0W2Q5"/>
<gene>
    <name evidence="1" type="ORF">CLV80_102103</name>
</gene>
<organism evidence="1 2">
    <name type="scientific">Yoonia maritima</name>
    <dbReference type="NCBI Taxonomy" id="1435347"/>
    <lineage>
        <taxon>Bacteria</taxon>
        <taxon>Pseudomonadati</taxon>
        <taxon>Pseudomonadota</taxon>
        <taxon>Alphaproteobacteria</taxon>
        <taxon>Rhodobacterales</taxon>
        <taxon>Paracoccaceae</taxon>
        <taxon>Yoonia</taxon>
    </lineage>
</organism>
<accession>A0A2T0W2Q5</accession>
<dbReference type="Proteomes" id="UP000238007">
    <property type="component" value="Unassembled WGS sequence"/>
</dbReference>
<evidence type="ECO:0000313" key="1">
    <source>
        <dbReference type="EMBL" id="PRY79460.1"/>
    </source>
</evidence>
<comment type="caution">
    <text evidence="1">The sequence shown here is derived from an EMBL/GenBank/DDBJ whole genome shotgun (WGS) entry which is preliminary data.</text>
</comment>
<dbReference type="RefSeq" id="WP_165793308.1">
    <property type="nucleotide sequence ID" value="NZ_JBHOGK010000004.1"/>
</dbReference>
<protein>
    <submittedName>
        <fullName evidence="1">Uncharacterized protein</fullName>
    </submittedName>
</protein>
<name>A0A2T0W2Q5_9RHOB</name>